<reference evidence="1 2" key="1">
    <citation type="journal article" date="2015" name="Genome Biol. Evol.">
        <title>Phylogenomic analyses indicate that early fungi evolved digesting cell walls of algal ancestors of land plants.</title>
        <authorList>
            <person name="Chang Y."/>
            <person name="Wang S."/>
            <person name="Sekimoto S."/>
            <person name="Aerts A.L."/>
            <person name="Choi C."/>
            <person name="Clum A."/>
            <person name="LaButti K.M."/>
            <person name="Lindquist E.A."/>
            <person name="Yee Ngan C."/>
            <person name="Ohm R.A."/>
            <person name="Salamov A.A."/>
            <person name="Grigoriev I.V."/>
            <person name="Spatafora J.W."/>
            <person name="Berbee M.L."/>
        </authorList>
    </citation>
    <scope>NUCLEOTIDE SEQUENCE [LARGE SCALE GENOMIC DNA]</scope>
    <source>
        <strain evidence="1 2">JEL478</strain>
    </source>
</reference>
<organism evidence="1 2">
    <name type="scientific">Gonapodya prolifera (strain JEL478)</name>
    <name type="common">Monoblepharis prolifera</name>
    <dbReference type="NCBI Taxonomy" id="1344416"/>
    <lineage>
        <taxon>Eukaryota</taxon>
        <taxon>Fungi</taxon>
        <taxon>Fungi incertae sedis</taxon>
        <taxon>Chytridiomycota</taxon>
        <taxon>Chytridiomycota incertae sedis</taxon>
        <taxon>Monoblepharidomycetes</taxon>
        <taxon>Monoblepharidales</taxon>
        <taxon>Gonapodyaceae</taxon>
        <taxon>Gonapodya</taxon>
    </lineage>
</organism>
<dbReference type="EMBL" id="KQ965743">
    <property type="protein sequence ID" value="KXS18122.1"/>
    <property type="molecule type" value="Genomic_DNA"/>
</dbReference>
<feature type="non-terminal residue" evidence="1">
    <location>
        <position position="1"/>
    </location>
</feature>
<evidence type="ECO:0000313" key="1">
    <source>
        <dbReference type="EMBL" id="KXS18122.1"/>
    </source>
</evidence>
<dbReference type="Proteomes" id="UP000070544">
    <property type="component" value="Unassembled WGS sequence"/>
</dbReference>
<protein>
    <submittedName>
        <fullName evidence="1">Uncharacterized protein</fullName>
    </submittedName>
</protein>
<name>A0A139AN06_GONPJ</name>
<evidence type="ECO:0000313" key="2">
    <source>
        <dbReference type="Proteomes" id="UP000070544"/>
    </source>
</evidence>
<accession>A0A139AN06</accession>
<keyword evidence="2" id="KW-1185">Reference proteome</keyword>
<dbReference type="AlphaFoldDB" id="A0A139AN06"/>
<proteinExistence type="predicted"/>
<gene>
    <name evidence="1" type="ORF">M427DRAFT_53960</name>
</gene>
<sequence>LPLETILLDSFGNMQPWGLPAIGGGFRRNTAPKLDKRGGLDHKRARTRRECVRGLLPADV</sequence>